<feature type="compositionally biased region" description="Basic and acidic residues" evidence="1">
    <location>
        <begin position="307"/>
        <end position="317"/>
    </location>
</feature>
<dbReference type="PANTHER" id="PTHR21726">
    <property type="entry name" value="PHOSPHATIDYLINOSITOL N-ACETYLGLUCOSAMINYLTRANSFERASE SUBUNIT P DOWN SYNDROME CRITICAL REGION PROTEIN 5 -RELATED"/>
    <property type="match status" value="1"/>
</dbReference>
<dbReference type="Pfam" id="PF14309">
    <property type="entry name" value="DUF4378"/>
    <property type="match status" value="1"/>
</dbReference>
<feature type="domain" description="DUF4378" evidence="2">
    <location>
        <begin position="776"/>
        <end position="879"/>
    </location>
</feature>
<dbReference type="InterPro" id="IPR032795">
    <property type="entry name" value="DUF3741-assoc"/>
</dbReference>
<feature type="compositionally biased region" description="Polar residues" evidence="1">
    <location>
        <begin position="424"/>
        <end position="442"/>
    </location>
</feature>
<feature type="compositionally biased region" description="Polar residues" evidence="1">
    <location>
        <begin position="467"/>
        <end position="483"/>
    </location>
</feature>
<dbReference type="InterPro" id="IPR025486">
    <property type="entry name" value="DUF4378"/>
</dbReference>
<accession>A0A0D3EJA1</accession>
<feature type="region of interest" description="Disordered" evidence="1">
    <location>
        <begin position="297"/>
        <end position="492"/>
    </location>
</feature>
<dbReference type="STRING" id="65489.A0A0D3EJA1"/>
<feature type="region of interest" description="Disordered" evidence="1">
    <location>
        <begin position="48"/>
        <end position="79"/>
    </location>
</feature>
<feature type="region of interest" description="Disordered" evidence="1">
    <location>
        <begin position="105"/>
        <end position="168"/>
    </location>
</feature>
<protein>
    <recommendedName>
        <fullName evidence="6">DUF4378 domain-containing protein</fullName>
    </recommendedName>
</protein>
<organism evidence="4">
    <name type="scientific">Oryza barthii</name>
    <dbReference type="NCBI Taxonomy" id="65489"/>
    <lineage>
        <taxon>Eukaryota</taxon>
        <taxon>Viridiplantae</taxon>
        <taxon>Streptophyta</taxon>
        <taxon>Embryophyta</taxon>
        <taxon>Tracheophyta</taxon>
        <taxon>Spermatophyta</taxon>
        <taxon>Magnoliopsida</taxon>
        <taxon>Liliopsida</taxon>
        <taxon>Poales</taxon>
        <taxon>Poaceae</taxon>
        <taxon>BOP clade</taxon>
        <taxon>Oryzoideae</taxon>
        <taxon>Oryzeae</taxon>
        <taxon>Oryzinae</taxon>
        <taxon>Oryza</taxon>
    </lineage>
</organism>
<feature type="compositionally biased region" description="Low complexity" evidence="1">
    <location>
        <begin position="48"/>
        <end position="59"/>
    </location>
</feature>
<keyword evidence="5" id="KW-1185">Reference proteome</keyword>
<dbReference type="HOGENOM" id="CLU_022284_0_0_1"/>
<evidence type="ECO:0000313" key="5">
    <source>
        <dbReference type="Proteomes" id="UP000026960"/>
    </source>
</evidence>
<reference evidence="4" key="2">
    <citation type="submission" date="2015-03" db="UniProtKB">
        <authorList>
            <consortium name="EnsemblPlants"/>
        </authorList>
    </citation>
    <scope>IDENTIFICATION</scope>
</reference>
<dbReference type="PaxDb" id="65489-OBART01G02180.1"/>
<feature type="compositionally biased region" description="Polar residues" evidence="1">
    <location>
        <begin position="355"/>
        <end position="364"/>
    </location>
</feature>
<evidence type="ECO:0000259" key="2">
    <source>
        <dbReference type="Pfam" id="PF14309"/>
    </source>
</evidence>
<dbReference type="PANTHER" id="PTHR21726:SF72">
    <property type="entry name" value="DUF4378 DOMAIN-CONTAINING PROTEIN"/>
    <property type="match status" value="1"/>
</dbReference>
<dbReference type="eggNOG" id="ENOG502QQ6N">
    <property type="taxonomic scope" value="Eukaryota"/>
</dbReference>
<feature type="compositionally biased region" description="Low complexity" evidence="1">
    <location>
        <begin position="105"/>
        <end position="114"/>
    </location>
</feature>
<feature type="region of interest" description="Disordered" evidence="1">
    <location>
        <begin position="203"/>
        <end position="238"/>
    </location>
</feature>
<sequence length="885" mass="96319">MSSLAIVEKRPAPFVGGGGGCAGGVLLHLLDWHRRLARKRRLFSPRRLLPTSLRSSPRRLPSPPQASHPPPAPRLSSAATAAGVAAPGVGVVARLMGLESWPATGPVGAPPAARRPQKQRKVEVASPTPRADEPDVVLVLPPSQRPPPLSPAARNHHGADLPARSPRRSRLVHAAATKLLEPSARASSRASARLALAYACSSPQHRMDGHSNALQSSSMPDDFLSRSDSLPLERSSRLQPVVAQPPVLPAETEWDNVITSSRHEMHSIDTISSSDAADVVSGDAIVVLRSGFDDANVSRSSSGADAMPKDHKARTDRLSNCSRMRSSGAGVRAGEERSLRKRGTHSLQDVEGNIGSRSLVSSTHPAAGSARELMSGSRRAAHHGSGQRRELMGTITPQRSSRREVMGSSNPQRNTRRSSIDRSGLTSTTTSRIAVSTVSGQKRGSRKNVGRDNAACNREVNNPVAFASSSSVNPVTRNSSQSKVSEKRGCRRTQVISTSCSTRLPVVESSPSVVGSSEKEEFSRLLKAKINELGLSDRIESSDALSGKLTASVLQELISALTNDTNTSDSQHSNYSNAYNSQHSNYSDAVDCLNNNMSACNSNDQSHDFQNCYQRDREVESSATCMNNEPNQPSPTSVLEACFSNDTSSLGSPTEKNEGKEYFVSIENKMEDLFNLESDIVDLAISIDKTKTDAEEIFHGIDKMSSVHNLMARDFKLLEARLHSIGEAISNAELLLGNSPLSTKTSNLSLHCFIIEMLEVIMDLFGGSKSLGLTEEKKYQQTNFIFDCIIESVNSKFCDFGKCGYKAWLRLPLSLTEDLLKREISKEICNWRETRETTPNRVAEKELDQMTPRWDACQVEAFDISIAIEHDILEALVDEFAFDQW</sequence>
<feature type="compositionally biased region" description="Pro residues" evidence="1">
    <location>
        <begin position="60"/>
        <end position="73"/>
    </location>
</feature>
<proteinExistence type="predicted"/>
<name>A0A0D3EJA1_9ORYZ</name>
<feature type="domain" description="DUF3741" evidence="3">
    <location>
        <begin position="90"/>
        <end position="104"/>
    </location>
</feature>
<evidence type="ECO:0000259" key="3">
    <source>
        <dbReference type="Pfam" id="PF14383"/>
    </source>
</evidence>
<dbReference type="Proteomes" id="UP000026960">
    <property type="component" value="Chromosome 1"/>
</dbReference>
<reference evidence="4" key="1">
    <citation type="journal article" date="2009" name="Rice">
        <title>De Novo Next Generation Sequencing of Plant Genomes.</title>
        <authorList>
            <person name="Rounsley S."/>
            <person name="Marri P.R."/>
            <person name="Yu Y."/>
            <person name="He R."/>
            <person name="Sisneros N."/>
            <person name="Goicoechea J.L."/>
            <person name="Lee S.J."/>
            <person name="Angelova A."/>
            <person name="Kudrna D."/>
            <person name="Luo M."/>
            <person name="Affourtit J."/>
            <person name="Desany B."/>
            <person name="Knight J."/>
            <person name="Niazi F."/>
            <person name="Egholm M."/>
            <person name="Wing R.A."/>
        </authorList>
    </citation>
    <scope>NUCLEOTIDE SEQUENCE [LARGE SCALE GENOMIC DNA]</scope>
    <source>
        <strain evidence="4">cv. IRGC 105608</strain>
    </source>
</reference>
<evidence type="ECO:0000256" key="1">
    <source>
        <dbReference type="SAM" id="MobiDB-lite"/>
    </source>
</evidence>
<evidence type="ECO:0008006" key="6">
    <source>
        <dbReference type="Google" id="ProtNLM"/>
    </source>
</evidence>
<dbReference type="EnsemblPlants" id="OBART01G02180.1">
    <property type="protein sequence ID" value="OBART01G02180.1"/>
    <property type="gene ID" value="OBART01G02180"/>
</dbReference>
<evidence type="ECO:0000313" key="4">
    <source>
        <dbReference type="EnsemblPlants" id="OBART01G02180.1"/>
    </source>
</evidence>
<dbReference type="Gramene" id="OBART01G02180.1">
    <property type="protein sequence ID" value="OBART01G02180.1"/>
    <property type="gene ID" value="OBART01G02180"/>
</dbReference>
<dbReference type="Pfam" id="PF14383">
    <property type="entry name" value="VARLMGL"/>
    <property type="match status" value="1"/>
</dbReference>
<dbReference type="AlphaFoldDB" id="A0A0D3EJA1"/>